<dbReference type="PANTHER" id="PTHR48100:SF1">
    <property type="entry name" value="HISTIDINE PHOSPHATASE FAMILY PROTEIN-RELATED"/>
    <property type="match status" value="1"/>
</dbReference>
<dbReference type="InterPro" id="IPR050275">
    <property type="entry name" value="PGM_Phosphatase"/>
</dbReference>
<evidence type="ECO:0000313" key="2">
    <source>
        <dbReference type="Proteomes" id="UP000784880"/>
    </source>
</evidence>
<organism evidence="1 2">
    <name type="scientific">Evansella tamaricis</name>
    <dbReference type="NCBI Taxonomy" id="2069301"/>
    <lineage>
        <taxon>Bacteria</taxon>
        <taxon>Bacillati</taxon>
        <taxon>Bacillota</taxon>
        <taxon>Bacilli</taxon>
        <taxon>Bacillales</taxon>
        <taxon>Bacillaceae</taxon>
        <taxon>Evansella</taxon>
    </lineage>
</organism>
<comment type="caution">
    <text evidence="1">The sequence shown here is derived from an EMBL/GenBank/DDBJ whole genome shotgun (WGS) entry which is preliminary data.</text>
</comment>
<accession>A0ABS6JCY6</accession>
<dbReference type="Proteomes" id="UP000784880">
    <property type="component" value="Unassembled WGS sequence"/>
</dbReference>
<keyword evidence="2" id="KW-1185">Reference proteome</keyword>
<dbReference type="SMART" id="SM00855">
    <property type="entry name" value="PGAM"/>
    <property type="match status" value="1"/>
</dbReference>
<dbReference type="InterPro" id="IPR013078">
    <property type="entry name" value="His_Pase_superF_clade-1"/>
</dbReference>
<sequence>MNKNIYIIRHCEAIGQSSDSPLTERGLTQANELSDFLSDIKVKVDRVISSPYLRAVQTIKPFAENKNIELEMDSRLTERILSSTFFSDWMDKLEATFNDMDLKYEGGESSNEAMNRMVEVVNDIVASDFESTIIVAHGGVISLLLNHYDKKFGFEQWKGLSNPDVYQLSILQNNFDIKRLWNDFDYQFNTKNRV</sequence>
<dbReference type="CDD" id="cd07067">
    <property type="entry name" value="HP_PGM_like"/>
    <property type="match status" value="1"/>
</dbReference>
<reference evidence="1 2" key="1">
    <citation type="submission" date="2021-06" db="EMBL/GenBank/DDBJ databases">
        <title>Bacillus sp. RD4P76, an endophyte from a halophyte.</title>
        <authorList>
            <person name="Sun J.-Q."/>
        </authorList>
    </citation>
    <scope>NUCLEOTIDE SEQUENCE [LARGE SCALE GENOMIC DNA]</scope>
    <source>
        <strain evidence="1 2">CGMCC 1.15917</strain>
    </source>
</reference>
<protein>
    <submittedName>
        <fullName evidence="1">Histidine phosphatase family protein</fullName>
    </submittedName>
</protein>
<evidence type="ECO:0000313" key="1">
    <source>
        <dbReference type="EMBL" id="MBU9710722.1"/>
    </source>
</evidence>
<dbReference type="PANTHER" id="PTHR48100">
    <property type="entry name" value="BROAD-SPECIFICITY PHOSPHATASE YOR283W-RELATED"/>
    <property type="match status" value="1"/>
</dbReference>
<dbReference type="EMBL" id="JAHQCS010000045">
    <property type="protein sequence ID" value="MBU9710722.1"/>
    <property type="molecule type" value="Genomic_DNA"/>
</dbReference>
<gene>
    <name evidence="1" type="ORF">KS419_03055</name>
</gene>
<name>A0ABS6JCY6_9BACI</name>
<dbReference type="Pfam" id="PF00300">
    <property type="entry name" value="His_Phos_1"/>
    <property type="match status" value="1"/>
</dbReference>
<proteinExistence type="predicted"/>
<dbReference type="RefSeq" id="WP_217064617.1">
    <property type="nucleotide sequence ID" value="NZ_JAHQCS010000045.1"/>
</dbReference>